<feature type="compositionally biased region" description="Basic and acidic residues" evidence="1">
    <location>
        <begin position="39"/>
        <end position="49"/>
    </location>
</feature>
<dbReference type="EMBL" id="JALLPB020000005">
    <property type="protein sequence ID" value="KAL3827304.1"/>
    <property type="molecule type" value="Genomic_DNA"/>
</dbReference>
<comment type="caution">
    <text evidence="2">The sequence shown here is derived from an EMBL/GenBank/DDBJ whole genome shotgun (WGS) entry which is preliminary data.</text>
</comment>
<protein>
    <submittedName>
        <fullName evidence="2">Uncharacterized protein</fullName>
    </submittedName>
</protein>
<evidence type="ECO:0000256" key="1">
    <source>
        <dbReference type="SAM" id="MobiDB-lite"/>
    </source>
</evidence>
<accession>A0ABD3SRR5</accession>
<sequence>MLDSPGIELTWERGGGGTARTQVRRGGKNGAKVRGGARSKKEEREERGAIADDVNRREWDGGVNEKISATMAAMEEGRESTKCEIAVAVAMGVVTREGGEVVVGGQADIGDHRCHRRTRRKKVEKGDPAKTTATDVAQTIAAIDEHVQRDGADNPAIVAMIIL</sequence>
<organism evidence="2 3">
    <name type="scientific">Cyclostephanos tholiformis</name>
    <dbReference type="NCBI Taxonomy" id="382380"/>
    <lineage>
        <taxon>Eukaryota</taxon>
        <taxon>Sar</taxon>
        <taxon>Stramenopiles</taxon>
        <taxon>Ochrophyta</taxon>
        <taxon>Bacillariophyta</taxon>
        <taxon>Coscinodiscophyceae</taxon>
        <taxon>Thalassiosirophycidae</taxon>
        <taxon>Stephanodiscales</taxon>
        <taxon>Stephanodiscaceae</taxon>
        <taxon>Cyclostephanos</taxon>
    </lineage>
</organism>
<dbReference type="AlphaFoldDB" id="A0ABD3SRR5"/>
<gene>
    <name evidence="2" type="ORF">ACHAXA_005050</name>
</gene>
<evidence type="ECO:0000313" key="2">
    <source>
        <dbReference type="EMBL" id="KAL3827304.1"/>
    </source>
</evidence>
<reference evidence="2 3" key="1">
    <citation type="submission" date="2024-10" db="EMBL/GenBank/DDBJ databases">
        <title>Updated reference genomes for cyclostephanoid diatoms.</title>
        <authorList>
            <person name="Roberts W.R."/>
            <person name="Alverson A.J."/>
        </authorList>
    </citation>
    <scope>NUCLEOTIDE SEQUENCE [LARGE SCALE GENOMIC DNA]</scope>
    <source>
        <strain evidence="2 3">AJA228-03</strain>
    </source>
</reference>
<feature type="region of interest" description="Disordered" evidence="1">
    <location>
        <begin position="1"/>
        <end position="49"/>
    </location>
</feature>
<dbReference type="Proteomes" id="UP001530377">
    <property type="component" value="Unassembled WGS sequence"/>
</dbReference>
<keyword evidence="3" id="KW-1185">Reference proteome</keyword>
<proteinExistence type="predicted"/>
<name>A0ABD3SRR5_9STRA</name>
<evidence type="ECO:0000313" key="3">
    <source>
        <dbReference type="Proteomes" id="UP001530377"/>
    </source>
</evidence>